<keyword evidence="1" id="KW-0472">Membrane</keyword>
<evidence type="ECO:0000313" key="2">
    <source>
        <dbReference type="EMBL" id="PPJ56463.1"/>
    </source>
</evidence>
<organism evidence="2 3">
    <name type="scientific">Cercospora berteroae</name>
    <dbReference type="NCBI Taxonomy" id="357750"/>
    <lineage>
        <taxon>Eukaryota</taxon>
        <taxon>Fungi</taxon>
        <taxon>Dikarya</taxon>
        <taxon>Ascomycota</taxon>
        <taxon>Pezizomycotina</taxon>
        <taxon>Dothideomycetes</taxon>
        <taxon>Dothideomycetidae</taxon>
        <taxon>Mycosphaerellales</taxon>
        <taxon>Mycosphaerellaceae</taxon>
        <taxon>Cercospora</taxon>
    </lineage>
</organism>
<dbReference type="AlphaFoldDB" id="A0A2S6C9W9"/>
<sequence>MSVTSVWAFAAGIVAGYIGGASPPAAVDYPPLLPPPRVLVIHTGPSTNERVVEALLIGIGVALMTCLLLAPSHISATCVQVSARVQTTFANLSARVQTTFTKLSVHVTTTFAKASAYGKNTAIPRLEDVANAIGRELGRMVGTACEALGGMQGNKEELETSQKFASATEGDWVLITKKQNAPAALGESAGQKIG</sequence>
<evidence type="ECO:0000313" key="3">
    <source>
        <dbReference type="Proteomes" id="UP000237631"/>
    </source>
</evidence>
<dbReference type="Proteomes" id="UP000237631">
    <property type="component" value="Unassembled WGS sequence"/>
</dbReference>
<reference evidence="3" key="1">
    <citation type="journal article" date="2017" name="bioRxiv">
        <title>Conservation of a gene cluster reveals novel cercosporin biosynthetic mechanisms and extends production to the genus Colletotrichum.</title>
        <authorList>
            <person name="de Jonge R."/>
            <person name="Ebert M.K."/>
            <person name="Huitt-Roehl C.R."/>
            <person name="Pal P."/>
            <person name="Suttle J.C."/>
            <person name="Spanner R.E."/>
            <person name="Neubauer J.D."/>
            <person name="Jurick W.M.II."/>
            <person name="Stott K.A."/>
            <person name="Secor G.A."/>
            <person name="Thomma B.P.H.J."/>
            <person name="Van de Peer Y."/>
            <person name="Townsend C.A."/>
            <person name="Bolton M.D."/>
        </authorList>
    </citation>
    <scope>NUCLEOTIDE SEQUENCE [LARGE SCALE GENOMIC DNA]</scope>
    <source>
        <strain evidence="3">CBS538.71</strain>
    </source>
</reference>
<keyword evidence="1" id="KW-0812">Transmembrane</keyword>
<accession>A0A2S6C9W9</accession>
<keyword evidence="1" id="KW-1133">Transmembrane helix</keyword>
<protein>
    <submittedName>
        <fullName evidence="2">Uncharacterized protein</fullName>
    </submittedName>
</protein>
<dbReference type="OrthoDB" id="10590076at2759"/>
<gene>
    <name evidence="2" type="ORF">CBER1_10932</name>
</gene>
<proteinExistence type="predicted"/>
<feature type="transmembrane region" description="Helical" evidence="1">
    <location>
        <begin position="50"/>
        <end position="70"/>
    </location>
</feature>
<evidence type="ECO:0000256" key="1">
    <source>
        <dbReference type="SAM" id="Phobius"/>
    </source>
</evidence>
<keyword evidence="3" id="KW-1185">Reference proteome</keyword>
<name>A0A2S6C9W9_9PEZI</name>
<dbReference type="EMBL" id="PNEN01000518">
    <property type="protein sequence ID" value="PPJ56463.1"/>
    <property type="molecule type" value="Genomic_DNA"/>
</dbReference>
<comment type="caution">
    <text evidence="2">The sequence shown here is derived from an EMBL/GenBank/DDBJ whole genome shotgun (WGS) entry which is preliminary data.</text>
</comment>